<feature type="compositionally biased region" description="Polar residues" evidence="1">
    <location>
        <begin position="8"/>
        <end position="31"/>
    </location>
</feature>
<comment type="caution">
    <text evidence="2">The sequence shown here is derived from an EMBL/GenBank/DDBJ whole genome shotgun (WGS) entry which is preliminary data.</text>
</comment>
<dbReference type="Proteomes" id="UP001153269">
    <property type="component" value="Unassembled WGS sequence"/>
</dbReference>
<protein>
    <submittedName>
        <fullName evidence="2">Uncharacterized protein</fullName>
    </submittedName>
</protein>
<proteinExistence type="predicted"/>
<reference evidence="2" key="1">
    <citation type="submission" date="2020-03" db="EMBL/GenBank/DDBJ databases">
        <authorList>
            <person name="Weist P."/>
        </authorList>
    </citation>
    <scope>NUCLEOTIDE SEQUENCE</scope>
</reference>
<dbReference type="AlphaFoldDB" id="A0A9N7V1D6"/>
<feature type="compositionally biased region" description="Low complexity" evidence="1">
    <location>
        <begin position="32"/>
        <end position="45"/>
    </location>
</feature>
<feature type="non-terminal residue" evidence="2">
    <location>
        <position position="119"/>
    </location>
</feature>
<name>A0A9N7V1D6_PLEPL</name>
<keyword evidence="3" id="KW-1185">Reference proteome</keyword>
<evidence type="ECO:0000256" key="1">
    <source>
        <dbReference type="SAM" id="MobiDB-lite"/>
    </source>
</evidence>
<gene>
    <name evidence="2" type="ORF">PLEPLA_LOCUS28769</name>
</gene>
<dbReference type="EMBL" id="CADEAL010002554">
    <property type="protein sequence ID" value="CAB1440977.1"/>
    <property type="molecule type" value="Genomic_DNA"/>
</dbReference>
<organism evidence="2 3">
    <name type="scientific">Pleuronectes platessa</name>
    <name type="common">European plaice</name>
    <dbReference type="NCBI Taxonomy" id="8262"/>
    <lineage>
        <taxon>Eukaryota</taxon>
        <taxon>Metazoa</taxon>
        <taxon>Chordata</taxon>
        <taxon>Craniata</taxon>
        <taxon>Vertebrata</taxon>
        <taxon>Euteleostomi</taxon>
        <taxon>Actinopterygii</taxon>
        <taxon>Neopterygii</taxon>
        <taxon>Teleostei</taxon>
        <taxon>Neoteleostei</taxon>
        <taxon>Acanthomorphata</taxon>
        <taxon>Carangaria</taxon>
        <taxon>Pleuronectiformes</taxon>
        <taxon>Pleuronectoidei</taxon>
        <taxon>Pleuronectidae</taxon>
        <taxon>Pleuronectes</taxon>
    </lineage>
</organism>
<evidence type="ECO:0000313" key="2">
    <source>
        <dbReference type="EMBL" id="CAB1440977.1"/>
    </source>
</evidence>
<sequence>MNKKLDATVTSARHTSHLSSRQQPSTFGTKTGNNESSQSSEKNSGQLGSGYFLVFNFHMKNASGECLSSDNNKKQDREREEEEEEEEKKDFSFCWRRVEELQWKGRGQVRGMVLIKRSE</sequence>
<accession>A0A9N7V1D6</accession>
<feature type="region of interest" description="Disordered" evidence="1">
    <location>
        <begin position="63"/>
        <end position="89"/>
    </location>
</feature>
<feature type="region of interest" description="Disordered" evidence="1">
    <location>
        <begin position="1"/>
        <end position="45"/>
    </location>
</feature>
<evidence type="ECO:0000313" key="3">
    <source>
        <dbReference type="Proteomes" id="UP001153269"/>
    </source>
</evidence>